<dbReference type="PIRSF" id="PIRSF000124">
    <property type="entry name" value="UDPglc_GDPman_dh"/>
    <property type="match status" value="1"/>
</dbReference>
<accession>A0A7W3PJ66</accession>
<proteinExistence type="inferred from homology"/>
<gene>
    <name evidence="4" type="ORF">FB463_002361</name>
    <name evidence="3" type="ORF">FFA01_09960</name>
</gene>
<dbReference type="InterPro" id="IPR028359">
    <property type="entry name" value="UDP_ManNAc/GlcNAc_DH"/>
</dbReference>
<dbReference type="PIRSF" id="PIRSF500136">
    <property type="entry name" value="UDP_ManNAc_DH"/>
    <property type="match status" value="1"/>
</dbReference>
<organism evidence="4 6">
    <name type="scientific">Frigoribacterium faeni</name>
    <dbReference type="NCBI Taxonomy" id="145483"/>
    <lineage>
        <taxon>Bacteria</taxon>
        <taxon>Bacillati</taxon>
        <taxon>Actinomycetota</taxon>
        <taxon>Actinomycetes</taxon>
        <taxon>Micrococcales</taxon>
        <taxon>Microbacteriaceae</taxon>
        <taxon>Frigoribacterium</taxon>
    </lineage>
</organism>
<comment type="similarity">
    <text evidence="1">Belongs to the UDP-glucose/GDP-mannose dehydrogenase family.</text>
</comment>
<dbReference type="EMBL" id="BJUV01000007">
    <property type="protein sequence ID" value="GEK82687.1"/>
    <property type="molecule type" value="Genomic_DNA"/>
</dbReference>
<keyword evidence="5" id="KW-1185">Reference proteome</keyword>
<evidence type="ECO:0000313" key="4">
    <source>
        <dbReference type="EMBL" id="MBA8814095.1"/>
    </source>
</evidence>
<dbReference type="RefSeq" id="WP_146853603.1">
    <property type="nucleotide sequence ID" value="NZ_BAAAHR010000006.1"/>
</dbReference>
<dbReference type="InterPro" id="IPR017476">
    <property type="entry name" value="UDP-Glc/GDP-Man"/>
</dbReference>
<dbReference type="Proteomes" id="UP000522688">
    <property type="component" value="Unassembled WGS sequence"/>
</dbReference>
<dbReference type="Gene3D" id="3.40.50.720">
    <property type="entry name" value="NAD(P)-binding Rossmann-like Domain"/>
    <property type="match status" value="1"/>
</dbReference>
<reference evidence="4 6" key="2">
    <citation type="submission" date="2020-07" db="EMBL/GenBank/DDBJ databases">
        <title>Sequencing the genomes of 1000 actinobacteria strains.</title>
        <authorList>
            <person name="Klenk H.-P."/>
        </authorList>
    </citation>
    <scope>NUCLEOTIDE SEQUENCE [LARGE SCALE GENOMIC DNA]</scope>
    <source>
        <strain evidence="4 6">DSM 10309</strain>
    </source>
</reference>
<dbReference type="EMBL" id="JACGWW010000003">
    <property type="protein sequence ID" value="MBA8814095.1"/>
    <property type="molecule type" value="Genomic_DNA"/>
</dbReference>
<dbReference type="GO" id="GO:0000271">
    <property type="term" value="P:polysaccharide biosynthetic process"/>
    <property type="evidence" value="ECO:0007669"/>
    <property type="project" value="InterPro"/>
</dbReference>
<dbReference type="GO" id="GO:0016628">
    <property type="term" value="F:oxidoreductase activity, acting on the CH-CH group of donors, NAD or NADP as acceptor"/>
    <property type="evidence" value="ECO:0007669"/>
    <property type="project" value="InterPro"/>
</dbReference>
<dbReference type="PANTHER" id="PTHR43491:SF2">
    <property type="entry name" value="UDP-N-ACETYL-D-MANNOSAMINE DEHYDROGENASE"/>
    <property type="match status" value="1"/>
</dbReference>
<evidence type="ECO:0000259" key="2">
    <source>
        <dbReference type="Pfam" id="PF03721"/>
    </source>
</evidence>
<protein>
    <submittedName>
        <fullName evidence="4">Nucleotide sugar dehydrogenase</fullName>
    </submittedName>
</protein>
<reference evidence="3 5" key="1">
    <citation type="submission" date="2019-07" db="EMBL/GenBank/DDBJ databases">
        <title>Whole genome shotgun sequence of Frigoribacterium faeni NBRC 103066.</title>
        <authorList>
            <person name="Hosoyama A."/>
            <person name="Uohara A."/>
            <person name="Ohji S."/>
            <person name="Ichikawa N."/>
        </authorList>
    </citation>
    <scope>NUCLEOTIDE SEQUENCE [LARGE SCALE GENOMIC DNA]</scope>
    <source>
        <strain evidence="3 5">NBRC 103066</strain>
    </source>
</reference>
<evidence type="ECO:0000313" key="3">
    <source>
        <dbReference type="EMBL" id="GEK82687.1"/>
    </source>
</evidence>
<dbReference type="Pfam" id="PF03721">
    <property type="entry name" value="UDPG_MGDP_dh_N"/>
    <property type="match status" value="1"/>
</dbReference>
<dbReference type="SUPFAM" id="SSF51735">
    <property type="entry name" value="NAD(P)-binding Rossmann-fold domains"/>
    <property type="match status" value="1"/>
</dbReference>
<dbReference type="OrthoDB" id="5193947at2"/>
<dbReference type="Proteomes" id="UP000321154">
    <property type="component" value="Unassembled WGS sequence"/>
</dbReference>
<comment type="caution">
    <text evidence="4">The sequence shown here is derived from an EMBL/GenBank/DDBJ whole genome shotgun (WGS) entry which is preliminary data.</text>
</comment>
<dbReference type="PANTHER" id="PTHR43491">
    <property type="entry name" value="UDP-N-ACETYL-D-MANNOSAMINE DEHYDROGENASE"/>
    <property type="match status" value="1"/>
</dbReference>
<dbReference type="InterPro" id="IPR036291">
    <property type="entry name" value="NAD(P)-bd_dom_sf"/>
</dbReference>
<evidence type="ECO:0000256" key="1">
    <source>
        <dbReference type="ARBA" id="ARBA00006601"/>
    </source>
</evidence>
<dbReference type="AlphaFoldDB" id="A0A7W3PJ66"/>
<dbReference type="InterPro" id="IPR001732">
    <property type="entry name" value="UDP-Glc/GDP-Man_DH_N"/>
</dbReference>
<evidence type="ECO:0000313" key="6">
    <source>
        <dbReference type="Proteomes" id="UP000522688"/>
    </source>
</evidence>
<feature type="domain" description="UDP-glucose/GDP-mannose dehydrogenase N-terminal" evidence="2">
    <location>
        <begin position="10"/>
        <end position="184"/>
    </location>
</feature>
<dbReference type="GO" id="GO:0016616">
    <property type="term" value="F:oxidoreductase activity, acting on the CH-OH group of donors, NAD or NADP as acceptor"/>
    <property type="evidence" value="ECO:0007669"/>
    <property type="project" value="InterPro"/>
</dbReference>
<dbReference type="GO" id="GO:0051287">
    <property type="term" value="F:NAD binding"/>
    <property type="evidence" value="ECO:0007669"/>
    <property type="project" value="InterPro"/>
</dbReference>
<evidence type="ECO:0000313" key="5">
    <source>
        <dbReference type="Proteomes" id="UP000321154"/>
    </source>
</evidence>
<name>A0A7W3PJ66_9MICO</name>
<sequence length="211" mass="21924">MLIDSHPSLIVVGQGRVGLPLAMRAVEAGFDVLGVDIDPSRVAAPREGASAVDDVPDVVVRAARDSGRYAVDGDLGRIDGFDFAVVTVPIELRDSVPDLGSLESAARSLSLGLRRGATVVLESTAPPGTTAEVLVPLLEQGSGLSAGRDFSVGFSPERLDPTASVRSLRTTPTLVSGIDPESLAKVTALYADLADTTVHVDPAPPRWRPAP</sequence>